<organism evidence="2 3">
    <name type="scientific">Brassica cretica</name>
    <name type="common">Mustard</name>
    <dbReference type="NCBI Taxonomy" id="69181"/>
    <lineage>
        <taxon>Eukaryota</taxon>
        <taxon>Viridiplantae</taxon>
        <taxon>Streptophyta</taxon>
        <taxon>Embryophyta</taxon>
        <taxon>Tracheophyta</taxon>
        <taxon>Spermatophyta</taxon>
        <taxon>Magnoliopsida</taxon>
        <taxon>eudicotyledons</taxon>
        <taxon>Gunneridae</taxon>
        <taxon>Pentapetalae</taxon>
        <taxon>rosids</taxon>
        <taxon>malvids</taxon>
        <taxon>Brassicales</taxon>
        <taxon>Brassicaceae</taxon>
        <taxon>Brassiceae</taxon>
        <taxon>Brassica</taxon>
    </lineage>
</organism>
<accession>A0A8S9GY72</accession>
<dbReference type="Pfam" id="PF07734">
    <property type="entry name" value="FBA_1"/>
    <property type="match status" value="1"/>
</dbReference>
<evidence type="ECO:0000259" key="1">
    <source>
        <dbReference type="Pfam" id="PF07734"/>
    </source>
</evidence>
<evidence type="ECO:0000313" key="3">
    <source>
        <dbReference type="Proteomes" id="UP000712281"/>
    </source>
</evidence>
<feature type="domain" description="F-box associated beta-propeller type 1" evidence="1">
    <location>
        <begin position="1"/>
        <end position="88"/>
    </location>
</feature>
<reference evidence="2" key="1">
    <citation type="submission" date="2019-12" db="EMBL/GenBank/DDBJ databases">
        <title>Genome sequencing and annotation of Brassica cretica.</title>
        <authorList>
            <person name="Studholme D.J."/>
            <person name="Sarris P.F."/>
        </authorList>
    </citation>
    <scope>NUCLEOTIDE SEQUENCE</scope>
    <source>
        <strain evidence="2">PFS-001/15</strain>
        <tissue evidence="2">Leaf</tissue>
    </source>
</reference>
<proteinExistence type="predicted"/>
<sequence>MLKEFRVCPLSVEIDLSVAAPSIEFKDPFDLKGTHSSSQQVNIVKVIHCEGETKWITASSRHYKRKSCYALGYKNNKSYRNYKILRFLDGISLDYYIHGSGWMELWVTNNFYTEAAALLWSKSFTVDLHVLEERFPFSPAFLLNEEKKWPFV</sequence>
<comment type="caution">
    <text evidence="2">The sequence shown here is derived from an EMBL/GenBank/DDBJ whole genome shotgun (WGS) entry which is preliminary data.</text>
</comment>
<dbReference type="EMBL" id="QGKW02001988">
    <property type="protein sequence ID" value="KAF2549890.1"/>
    <property type="molecule type" value="Genomic_DNA"/>
</dbReference>
<dbReference type="AlphaFoldDB" id="A0A8S9GY72"/>
<dbReference type="InterPro" id="IPR006527">
    <property type="entry name" value="F-box-assoc_dom_typ1"/>
</dbReference>
<gene>
    <name evidence="2" type="ORF">F2Q68_00034811</name>
</gene>
<dbReference type="Proteomes" id="UP000712281">
    <property type="component" value="Unassembled WGS sequence"/>
</dbReference>
<evidence type="ECO:0000313" key="2">
    <source>
        <dbReference type="EMBL" id="KAF2549890.1"/>
    </source>
</evidence>
<name>A0A8S9GY72_BRACR</name>
<protein>
    <recommendedName>
        <fullName evidence="1">F-box associated beta-propeller type 1 domain-containing protein</fullName>
    </recommendedName>
</protein>